<evidence type="ECO:0000256" key="9">
    <source>
        <dbReference type="SAM" id="MobiDB-lite"/>
    </source>
</evidence>
<keyword evidence="6" id="KW-0333">Golgi apparatus</keyword>
<dbReference type="PANTHER" id="PTHR21311:SF0">
    <property type="entry name" value="CONSERVED OLIGOMERIC GOLGI COMPLEX SUBUNIT 8"/>
    <property type="match status" value="1"/>
</dbReference>
<comment type="similarity">
    <text evidence="2">Belongs to the COG8 family.</text>
</comment>
<dbReference type="SUPFAM" id="SSF74788">
    <property type="entry name" value="Cullin repeat-like"/>
    <property type="match status" value="1"/>
</dbReference>
<name>A0A0D2MWP3_HYPSF</name>
<dbReference type="Proteomes" id="UP000054270">
    <property type="component" value="Unassembled WGS sequence"/>
</dbReference>
<dbReference type="PANTHER" id="PTHR21311">
    <property type="entry name" value="CONSERVED OLIGOMERIC GOLGI COMPLEX COMPONENT 8"/>
    <property type="match status" value="1"/>
</dbReference>
<dbReference type="GO" id="GO:0006891">
    <property type="term" value="P:intra-Golgi vesicle-mediated transport"/>
    <property type="evidence" value="ECO:0007669"/>
    <property type="project" value="TreeGrafter"/>
</dbReference>
<protein>
    <recommendedName>
        <fullName evidence="3">Conserved oligomeric Golgi complex subunit 8</fullName>
    </recommendedName>
    <alternativeName>
        <fullName evidence="8">Component of oligomeric Golgi complex 8</fullName>
    </alternativeName>
</protein>
<comment type="subcellular location">
    <subcellularLocation>
        <location evidence="1">Golgi apparatus membrane</location>
        <topology evidence="1">Peripheral membrane protein</topology>
    </subcellularLocation>
</comment>
<dbReference type="AlphaFoldDB" id="A0A0D2MWP3"/>
<evidence type="ECO:0000256" key="2">
    <source>
        <dbReference type="ARBA" id="ARBA00006419"/>
    </source>
</evidence>
<proteinExistence type="inferred from homology"/>
<gene>
    <name evidence="10" type="ORF">HYPSUDRAFT_33838</name>
</gene>
<dbReference type="GO" id="GO:0017119">
    <property type="term" value="C:Golgi transport complex"/>
    <property type="evidence" value="ECO:0007669"/>
    <property type="project" value="InterPro"/>
</dbReference>
<dbReference type="InterPro" id="IPR016159">
    <property type="entry name" value="Cullin_repeat-like_dom_sf"/>
</dbReference>
<evidence type="ECO:0000256" key="1">
    <source>
        <dbReference type="ARBA" id="ARBA00004395"/>
    </source>
</evidence>
<evidence type="ECO:0000313" key="10">
    <source>
        <dbReference type="EMBL" id="KJA28448.1"/>
    </source>
</evidence>
<dbReference type="GO" id="GO:0015031">
    <property type="term" value="P:protein transport"/>
    <property type="evidence" value="ECO:0007669"/>
    <property type="project" value="UniProtKB-KW"/>
</dbReference>
<dbReference type="GO" id="GO:0000139">
    <property type="term" value="C:Golgi membrane"/>
    <property type="evidence" value="ECO:0007669"/>
    <property type="project" value="UniProtKB-SubCell"/>
</dbReference>
<evidence type="ECO:0000256" key="7">
    <source>
        <dbReference type="ARBA" id="ARBA00023136"/>
    </source>
</evidence>
<feature type="region of interest" description="Disordered" evidence="9">
    <location>
        <begin position="352"/>
        <end position="371"/>
    </location>
</feature>
<organism evidence="10 11">
    <name type="scientific">Hypholoma sublateritium (strain FD-334 SS-4)</name>
    <dbReference type="NCBI Taxonomy" id="945553"/>
    <lineage>
        <taxon>Eukaryota</taxon>
        <taxon>Fungi</taxon>
        <taxon>Dikarya</taxon>
        <taxon>Basidiomycota</taxon>
        <taxon>Agaricomycotina</taxon>
        <taxon>Agaricomycetes</taxon>
        <taxon>Agaricomycetidae</taxon>
        <taxon>Agaricales</taxon>
        <taxon>Agaricineae</taxon>
        <taxon>Strophariaceae</taxon>
        <taxon>Hypholoma</taxon>
    </lineage>
</organism>
<keyword evidence="7" id="KW-0472">Membrane</keyword>
<feature type="compositionally biased region" description="Polar residues" evidence="9">
    <location>
        <begin position="471"/>
        <end position="486"/>
    </location>
</feature>
<keyword evidence="4" id="KW-0813">Transport</keyword>
<evidence type="ECO:0000256" key="4">
    <source>
        <dbReference type="ARBA" id="ARBA00022448"/>
    </source>
</evidence>
<dbReference type="OrthoDB" id="1661054at2759"/>
<reference evidence="11" key="1">
    <citation type="submission" date="2014-04" db="EMBL/GenBank/DDBJ databases">
        <title>Evolutionary Origins and Diversification of the Mycorrhizal Mutualists.</title>
        <authorList>
            <consortium name="DOE Joint Genome Institute"/>
            <consortium name="Mycorrhizal Genomics Consortium"/>
            <person name="Kohler A."/>
            <person name="Kuo A."/>
            <person name="Nagy L.G."/>
            <person name="Floudas D."/>
            <person name="Copeland A."/>
            <person name="Barry K.W."/>
            <person name="Cichocki N."/>
            <person name="Veneault-Fourrey C."/>
            <person name="LaButti K."/>
            <person name="Lindquist E.A."/>
            <person name="Lipzen A."/>
            <person name="Lundell T."/>
            <person name="Morin E."/>
            <person name="Murat C."/>
            <person name="Riley R."/>
            <person name="Ohm R."/>
            <person name="Sun H."/>
            <person name="Tunlid A."/>
            <person name="Henrissat B."/>
            <person name="Grigoriev I.V."/>
            <person name="Hibbett D.S."/>
            <person name="Martin F."/>
        </authorList>
    </citation>
    <scope>NUCLEOTIDE SEQUENCE [LARGE SCALE GENOMIC DNA]</scope>
    <source>
        <strain evidence="11">FD-334 SS-4</strain>
    </source>
</reference>
<dbReference type="InterPro" id="IPR007255">
    <property type="entry name" value="COG8"/>
</dbReference>
<evidence type="ECO:0000256" key="3">
    <source>
        <dbReference type="ARBA" id="ARBA00020983"/>
    </source>
</evidence>
<dbReference type="OMA" id="IDSCARN"/>
<sequence>MDEDTSPAPVQNTSRLKDVSHLTDVIALSAEVPLQQVTKPHSQRYISDLTTYSLKDLLAEPTILQTQSHHLTSSLTSLTHTSYPTFLSLHQTTNALTTSLTSLSSSLDSLLTSSLPALEECAAGWKDRTETVLKERSKARVVLEQHEKIRDLLEIPLLIDTCVRNGYFAEALSLVSHAKALAANASASNKSSPLILSSVLSEVHHSIMQMLLSLLSTLYEPNRKLPALWKAVNFLRKMDVFGPSSPFASAPPHLTSLIALPESEKVSESIDDSISSEEQIALAFLVGRESCLKSTLEPCGSDISRMTNHGELDDREKEDLARYLKKYIDFWREGVYDVITQYSSIFLEKSSAPNSQQSNKPRQLDSPTTSSESEIIQGWARLHTLITTYGSRALTAYLLPTLSPSLPLLSMSLLPSLLTQLTYCSSAFARVGLDFRGILSALFSHAVTEIVSQELRTAGDKFSARFKIPSGPSSSNTRTINGASRSNKWEPPTDWLVTPATAALPPVPVTPATPAVAGFTHSPPHIPPQILAAYPPLAEHANALLGVLNGLRLLAPTSILHALSAVLDDAVLAPGGRAVHAYVKAFCRAQDNGSGVRRSMDGEDGGADGDERERRVIMAFGQVYFGILVPFMRRALVEGVYGIKLDASFEVASDALPTSVMDWEDYVLEQTEQSDESSNES</sequence>
<keyword evidence="5" id="KW-0653">Protein transport</keyword>
<feature type="region of interest" description="Disordered" evidence="9">
    <location>
        <begin position="469"/>
        <end position="488"/>
    </location>
</feature>
<evidence type="ECO:0000256" key="6">
    <source>
        <dbReference type="ARBA" id="ARBA00023034"/>
    </source>
</evidence>
<dbReference type="STRING" id="945553.A0A0D2MWP3"/>
<evidence type="ECO:0000256" key="8">
    <source>
        <dbReference type="ARBA" id="ARBA00031347"/>
    </source>
</evidence>
<dbReference type="EMBL" id="KN817521">
    <property type="protein sequence ID" value="KJA28448.1"/>
    <property type="molecule type" value="Genomic_DNA"/>
</dbReference>
<dbReference type="Pfam" id="PF04124">
    <property type="entry name" value="Dor1"/>
    <property type="match status" value="2"/>
</dbReference>
<accession>A0A0D2MWP3</accession>
<evidence type="ECO:0000313" key="11">
    <source>
        <dbReference type="Proteomes" id="UP000054270"/>
    </source>
</evidence>
<keyword evidence="11" id="KW-1185">Reference proteome</keyword>
<evidence type="ECO:0000256" key="5">
    <source>
        <dbReference type="ARBA" id="ARBA00022927"/>
    </source>
</evidence>